<comment type="caution">
    <text evidence="7">The sequence shown here is derived from an EMBL/GenBank/DDBJ whole genome shotgun (WGS) entry which is preliminary data.</text>
</comment>
<comment type="subcellular location">
    <subcellularLocation>
        <location evidence="1">Membrane</location>
        <topology evidence="1">Single-pass membrane protein</topology>
    </subcellularLocation>
</comment>
<evidence type="ECO:0000256" key="5">
    <source>
        <dbReference type="ARBA" id="ARBA00035114"/>
    </source>
</evidence>
<dbReference type="AlphaFoldDB" id="A0AAP0HCF3"/>
<proteinExistence type="inferred from homology"/>
<dbReference type="GO" id="GO:0016020">
    <property type="term" value="C:membrane"/>
    <property type="evidence" value="ECO:0007669"/>
    <property type="project" value="UniProtKB-SubCell"/>
</dbReference>
<keyword evidence="3" id="KW-1133">Transmembrane helix</keyword>
<feature type="region of interest" description="Disordered" evidence="6">
    <location>
        <begin position="103"/>
        <end position="128"/>
    </location>
</feature>
<reference evidence="7 8" key="1">
    <citation type="submission" date="2024-04" db="EMBL/GenBank/DDBJ databases">
        <title>The reference genome of an endangered Asteraceae, Deinandra increscens subsp. villosa, native to the Central Coast of California.</title>
        <authorList>
            <person name="Guilliams M."/>
            <person name="Hasenstab-Lehman K."/>
            <person name="Meyer R."/>
            <person name="Mcevoy S."/>
        </authorList>
    </citation>
    <scope>NUCLEOTIDE SEQUENCE [LARGE SCALE GENOMIC DNA]</scope>
    <source>
        <tissue evidence="7">Leaf</tissue>
    </source>
</reference>
<dbReference type="PANTHER" id="PTHR31509">
    <property type="entry name" value="BPS1-LIKE PROTEIN"/>
    <property type="match status" value="1"/>
</dbReference>
<evidence type="ECO:0000256" key="2">
    <source>
        <dbReference type="ARBA" id="ARBA00022692"/>
    </source>
</evidence>
<evidence type="ECO:0000256" key="1">
    <source>
        <dbReference type="ARBA" id="ARBA00004167"/>
    </source>
</evidence>
<dbReference type="EMBL" id="JBCNJP010000003">
    <property type="protein sequence ID" value="KAK9079621.1"/>
    <property type="molecule type" value="Genomic_DNA"/>
</dbReference>
<accession>A0AAP0HCF3</accession>
<name>A0AAP0HCF3_9ASTR</name>
<dbReference type="Pfam" id="PF05633">
    <property type="entry name" value="ROH1-like"/>
    <property type="match status" value="1"/>
</dbReference>
<comment type="similarity">
    <text evidence="5">Belongs to the ROH1 family.</text>
</comment>
<evidence type="ECO:0000313" key="8">
    <source>
        <dbReference type="Proteomes" id="UP001408789"/>
    </source>
</evidence>
<sequence length="619" mass="69465">MKKKRSHSHQQFQSSSLTNQNKNSILYSYLTPSTPTTLSLSSSLALPAHFPANMPPTDHHGSFLNRISIRRNQVTSVDVTHDQELEELELFQKHLSDRFLQLLPPPQLPATGEPQQENQTHSGDTPEPPPILSIAWFRKLLDVYLCCESEFKAVLIINRDASHFSKPPLDRLLPEYLDRTVKALDICNAVTHGIELVRHWERLAQIAVEALEQRPIVEGHVRRAKRALNTLLTSMTAEDKEQNVNVGKYAERMWSIGRRGAGGSVPPAVNHNRRISVSRSLSSSFTKSWSASKQIQAMSTNLIAPRGGDPTGLALPVYTMSSTLVFVMWTLVTAVPCSERVGPVTGIQLPRHLVWTHPMIGLQEKIGEEWKKKEKKETAGLLAEIQVIEKVAQSLVEFAEGFEFPVSVEKGDEVAAQVAELAGICRILEAGLGPLQLQVREVFRRMVRSRAEVLDVMDVNTKAKPKATEVAVEIAASTETEQPQVASTFAERRQTAKLPCRQIQVAETLDRIGSTLRNQAAVREPRNKAREEFNVYRETDQVAVEIAASTETEQPQVASTFAERRQTAKLPCRQIQVAETLDRIGSTLRNQVAVREPRNKAREEFNVYRETDLLHRLRL</sequence>
<evidence type="ECO:0000313" key="7">
    <source>
        <dbReference type="EMBL" id="KAK9079621.1"/>
    </source>
</evidence>
<protein>
    <submittedName>
        <fullName evidence="7">Uncharacterized protein</fullName>
    </submittedName>
</protein>
<keyword evidence="8" id="KW-1185">Reference proteome</keyword>
<organism evidence="7 8">
    <name type="scientific">Deinandra increscens subsp. villosa</name>
    <dbReference type="NCBI Taxonomy" id="3103831"/>
    <lineage>
        <taxon>Eukaryota</taxon>
        <taxon>Viridiplantae</taxon>
        <taxon>Streptophyta</taxon>
        <taxon>Embryophyta</taxon>
        <taxon>Tracheophyta</taxon>
        <taxon>Spermatophyta</taxon>
        <taxon>Magnoliopsida</taxon>
        <taxon>eudicotyledons</taxon>
        <taxon>Gunneridae</taxon>
        <taxon>Pentapetalae</taxon>
        <taxon>asterids</taxon>
        <taxon>campanulids</taxon>
        <taxon>Asterales</taxon>
        <taxon>Asteraceae</taxon>
        <taxon>Asteroideae</taxon>
        <taxon>Heliantheae alliance</taxon>
        <taxon>Madieae</taxon>
        <taxon>Madiinae</taxon>
        <taxon>Deinandra</taxon>
    </lineage>
</organism>
<dbReference type="InterPro" id="IPR008511">
    <property type="entry name" value="ROH1-like"/>
</dbReference>
<keyword evidence="4" id="KW-0472">Membrane</keyword>
<dbReference type="Proteomes" id="UP001408789">
    <property type="component" value="Unassembled WGS sequence"/>
</dbReference>
<feature type="compositionally biased region" description="Polar residues" evidence="6">
    <location>
        <begin position="113"/>
        <end position="123"/>
    </location>
</feature>
<keyword evidence="2" id="KW-0812">Transmembrane</keyword>
<evidence type="ECO:0000256" key="4">
    <source>
        <dbReference type="ARBA" id="ARBA00023136"/>
    </source>
</evidence>
<gene>
    <name evidence="7" type="ORF">SSX86_001294</name>
</gene>
<evidence type="ECO:0000256" key="3">
    <source>
        <dbReference type="ARBA" id="ARBA00022989"/>
    </source>
</evidence>
<evidence type="ECO:0000256" key="6">
    <source>
        <dbReference type="SAM" id="MobiDB-lite"/>
    </source>
</evidence>